<keyword evidence="1 2" id="KW-0479">Metal-binding</keyword>
<keyword evidence="1 2" id="KW-0482">Metalloprotease</keyword>
<dbReference type="PANTHER" id="PTHR10127">
    <property type="entry name" value="DISCOIDIN, CUB, EGF, LAMININ , AND ZINC METALLOPROTEASE DOMAIN CONTAINING"/>
    <property type="match status" value="1"/>
</dbReference>
<dbReference type="GO" id="GO:0006508">
    <property type="term" value="P:proteolysis"/>
    <property type="evidence" value="ECO:0007669"/>
    <property type="project" value="UniProtKB-KW"/>
</dbReference>
<keyword evidence="4" id="KW-1185">Reference proteome</keyword>
<dbReference type="EC" id="3.4.24.-" evidence="2"/>
<evidence type="ECO:0000256" key="1">
    <source>
        <dbReference type="PROSITE-ProRule" id="PRU01211"/>
    </source>
</evidence>
<dbReference type="WBParaSite" id="L893_g28100.t1">
    <property type="protein sequence ID" value="L893_g28100.t1"/>
    <property type="gene ID" value="L893_g28100"/>
</dbReference>
<dbReference type="PROSITE" id="PS51864">
    <property type="entry name" value="ASTACIN"/>
    <property type="match status" value="1"/>
</dbReference>
<dbReference type="InterPro" id="IPR001506">
    <property type="entry name" value="Peptidase_M12A"/>
</dbReference>
<keyword evidence="1 2" id="KW-0862">Zinc</keyword>
<feature type="binding site" evidence="1">
    <location>
        <position position="37"/>
    </location>
    <ligand>
        <name>Zn(2+)</name>
        <dbReference type="ChEBI" id="CHEBI:29105"/>
        <note>catalytic</note>
    </ligand>
</feature>
<dbReference type="InterPro" id="IPR034035">
    <property type="entry name" value="Astacin-like_dom"/>
</dbReference>
<proteinExistence type="predicted"/>
<feature type="active site" evidence="1">
    <location>
        <position position="38"/>
    </location>
</feature>
<dbReference type="CDD" id="cd04280">
    <property type="entry name" value="ZnMc_astacin_like"/>
    <property type="match status" value="1"/>
</dbReference>
<dbReference type="SUPFAM" id="SSF55486">
    <property type="entry name" value="Metalloproteases ('zincins'), catalytic domain"/>
    <property type="match status" value="1"/>
</dbReference>
<dbReference type="AlphaFoldDB" id="A0A1I7ZN67"/>
<dbReference type="InterPro" id="IPR024079">
    <property type="entry name" value="MetalloPept_cat_dom_sf"/>
</dbReference>
<organism evidence="4 5">
    <name type="scientific">Steinernema glaseri</name>
    <dbReference type="NCBI Taxonomy" id="37863"/>
    <lineage>
        <taxon>Eukaryota</taxon>
        <taxon>Metazoa</taxon>
        <taxon>Ecdysozoa</taxon>
        <taxon>Nematoda</taxon>
        <taxon>Chromadorea</taxon>
        <taxon>Rhabditida</taxon>
        <taxon>Tylenchina</taxon>
        <taxon>Panagrolaimomorpha</taxon>
        <taxon>Strongyloidoidea</taxon>
        <taxon>Steinernematidae</taxon>
        <taxon>Steinernema</taxon>
    </lineage>
</organism>
<reference evidence="5" key="1">
    <citation type="submission" date="2016-11" db="UniProtKB">
        <authorList>
            <consortium name="WormBaseParasite"/>
        </authorList>
    </citation>
    <scope>IDENTIFICATION</scope>
</reference>
<feature type="binding site" evidence="1">
    <location>
        <position position="47"/>
    </location>
    <ligand>
        <name>Zn(2+)</name>
        <dbReference type="ChEBI" id="CHEBI:29105"/>
        <note>catalytic</note>
    </ligand>
</feature>
<dbReference type="PANTHER" id="PTHR10127:SF880">
    <property type="entry name" value="ZINC METALLOPROTEINASE NAS-5"/>
    <property type="match status" value="1"/>
</dbReference>
<dbReference type="GO" id="GO:0008270">
    <property type="term" value="F:zinc ion binding"/>
    <property type="evidence" value="ECO:0007669"/>
    <property type="project" value="UniProtKB-UniRule"/>
</dbReference>
<keyword evidence="1 2" id="KW-0378">Hydrolase</keyword>
<protein>
    <recommendedName>
        <fullName evidence="2">Metalloendopeptidase</fullName>
        <ecNumber evidence="2">3.4.24.-</ecNumber>
    </recommendedName>
</protein>
<feature type="binding site" evidence="1">
    <location>
        <position position="41"/>
    </location>
    <ligand>
        <name>Zn(2+)</name>
        <dbReference type="ChEBI" id="CHEBI:29105"/>
        <note>catalytic</note>
    </ligand>
</feature>
<accession>A0A1I7ZN67</accession>
<keyword evidence="1 2" id="KW-0645">Protease</keyword>
<name>A0A1I7ZN67_9BILA</name>
<dbReference type="GO" id="GO:0004222">
    <property type="term" value="F:metalloendopeptidase activity"/>
    <property type="evidence" value="ECO:0007669"/>
    <property type="project" value="UniProtKB-UniRule"/>
</dbReference>
<dbReference type="Pfam" id="PF01400">
    <property type="entry name" value="Astacin"/>
    <property type="match status" value="1"/>
</dbReference>
<evidence type="ECO:0000313" key="4">
    <source>
        <dbReference type="Proteomes" id="UP000095287"/>
    </source>
</evidence>
<comment type="caution">
    <text evidence="1">Lacks conserved residue(s) required for the propagation of feature annotation.</text>
</comment>
<dbReference type="Proteomes" id="UP000095287">
    <property type="component" value="Unplaced"/>
</dbReference>
<evidence type="ECO:0000313" key="5">
    <source>
        <dbReference type="WBParaSite" id="L893_g28100.t1"/>
    </source>
</evidence>
<comment type="cofactor">
    <cofactor evidence="1 2">
        <name>Zn(2+)</name>
        <dbReference type="ChEBI" id="CHEBI:29105"/>
    </cofactor>
    <text evidence="1 2">Binds 1 zinc ion per subunit.</text>
</comment>
<dbReference type="PRINTS" id="PR00480">
    <property type="entry name" value="ASTACIN"/>
</dbReference>
<evidence type="ECO:0000256" key="2">
    <source>
        <dbReference type="RuleBase" id="RU361183"/>
    </source>
</evidence>
<sequence>MYYQGCYTNVGRVPGRNVVMLEANSQATCVEHDIVIHELFHTIGLWHEHMRYDRDDYIKVHYENIEQMYFSQFAKVPKGESDTFGVEYDYRSVMHYAKDAFAMRKNLVSMETLDSQFQEVIGKVADASPSDYKKICTLYECRVCRGENSPTPPPKLADTPVTKGVPPEAEVIPLVPECSDKFPTMCEATIGSRSRDFVCALLSVTMKSWCCGSCSAAPVFEPLFRAA</sequence>
<evidence type="ECO:0000259" key="3">
    <source>
        <dbReference type="PROSITE" id="PS51864"/>
    </source>
</evidence>
<feature type="domain" description="Peptidase M12A" evidence="3">
    <location>
        <begin position="1"/>
        <end position="142"/>
    </location>
</feature>
<dbReference type="Gene3D" id="3.40.390.10">
    <property type="entry name" value="Collagenase (Catalytic Domain)"/>
    <property type="match status" value="1"/>
</dbReference>